<comment type="subcellular location">
    <subcellularLocation>
        <location evidence="1">Endomembrane system</location>
    </subcellularLocation>
    <subcellularLocation>
        <location evidence="2">Periplasm</location>
    </subcellularLocation>
</comment>
<evidence type="ECO:0000256" key="2">
    <source>
        <dbReference type="ARBA" id="ARBA00004418"/>
    </source>
</evidence>
<dbReference type="SUPFAM" id="SSF53850">
    <property type="entry name" value="Periplasmic binding protein-like II"/>
    <property type="match status" value="1"/>
</dbReference>
<keyword evidence="6" id="KW-0997">Cell inner membrane</keyword>
<dbReference type="RefSeq" id="WP_067774368.1">
    <property type="nucleotide sequence ID" value="NZ_LIGX01000018.1"/>
</dbReference>
<gene>
    <name evidence="10" type="ORF">PYTT_1618</name>
</gene>
<proteinExistence type="inferred from homology"/>
<evidence type="ECO:0000256" key="1">
    <source>
        <dbReference type="ARBA" id="ARBA00004308"/>
    </source>
</evidence>
<dbReference type="GO" id="GO:0012505">
    <property type="term" value="C:endomembrane system"/>
    <property type="evidence" value="ECO:0007669"/>
    <property type="project" value="UniProtKB-SubCell"/>
</dbReference>
<dbReference type="Pfam" id="PF13379">
    <property type="entry name" value="NMT1_2"/>
    <property type="match status" value="1"/>
</dbReference>
<accession>A0A1C7PDD2</accession>
<protein>
    <submittedName>
        <fullName evidence="10">Nmt1-like family</fullName>
    </submittedName>
</protein>
<keyword evidence="5" id="KW-1003">Cell membrane</keyword>
<sequence length="352" mass="38501">MNRFVAAFVFCATTLVSLVLVSGCKPQEDVSRTEVRIGCFPNVTHVQALVARYMARMGENWVRQPDGGWVKAAGKGWFEERMPGHSFVWSTYNAGPSAMEAIFGRSIDVTYVGPSPALNAYGVSQGTEVRVMAGAVNGGAALLVHAGSSMKEGKDFYGKRVATPQLGNTQDVSARAWLRKQGLHLTRNGTGDCRVLPTSNAMQLPLFKQGELDAVWTVEPWVSRLEAEAGAVPLVEDSEVATTVLVGRDAWLKAHPELAAKLIAAHKELTEWVAAHPEEAQRMVADEMKLLTRAKGDEMEKIVRSSWKRLKLTTEVDVPGLRQFVKDAQDAGLLRSRFPDVAGIVYQPDSPR</sequence>
<dbReference type="InterPro" id="IPR044527">
    <property type="entry name" value="NrtA/CpmA_ABC-bd_dom"/>
</dbReference>
<name>A0A1C7PDD2_9BACT</name>
<evidence type="ECO:0000313" key="10">
    <source>
        <dbReference type="EMBL" id="SEH90862.1"/>
    </source>
</evidence>
<dbReference type="OrthoDB" id="9814375at2"/>
<dbReference type="CDD" id="cd13553">
    <property type="entry name" value="PBP2_NrtA_CpmA_like"/>
    <property type="match status" value="1"/>
</dbReference>
<dbReference type="EMBL" id="LT629973">
    <property type="protein sequence ID" value="SEH90862.1"/>
    <property type="molecule type" value="Genomic_DNA"/>
</dbReference>
<evidence type="ECO:0000256" key="5">
    <source>
        <dbReference type="ARBA" id="ARBA00022475"/>
    </source>
</evidence>
<evidence type="ECO:0000256" key="8">
    <source>
        <dbReference type="ARBA" id="ARBA00023136"/>
    </source>
</evidence>
<dbReference type="PATRIC" id="fig|1679444.3.peg.2492"/>
<dbReference type="GO" id="GO:0042597">
    <property type="term" value="C:periplasmic space"/>
    <property type="evidence" value="ECO:0007669"/>
    <property type="project" value="UniProtKB-SubCell"/>
</dbReference>
<evidence type="ECO:0000256" key="7">
    <source>
        <dbReference type="ARBA" id="ARBA00022729"/>
    </source>
</evidence>
<keyword evidence="4" id="KW-0813">Transport</keyword>
<evidence type="ECO:0000313" key="11">
    <source>
        <dbReference type="Proteomes" id="UP000176204"/>
    </source>
</evidence>
<evidence type="ECO:0000256" key="4">
    <source>
        <dbReference type="ARBA" id="ARBA00022448"/>
    </source>
</evidence>
<dbReference type="AlphaFoldDB" id="A0A1C7PDD2"/>
<feature type="signal peptide" evidence="9">
    <location>
        <begin position="1"/>
        <end position="21"/>
    </location>
</feature>
<evidence type="ECO:0000256" key="9">
    <source>
        <dbReference type="SAM" id="SignalP"/>
    </source>
</evidence>
<reference evidence="11" key="1">
    <citation type="submission" date="2016-09" db="EMBL/GenBank/DDBJ databases">
        <authorList>
            <person name="Koehorst J."/>
        </authorList>
    </citation>
    <scope>NUCLEOTIDE SEQUENCE [LARGE SCALE GENOMIC DNA]</scope>
</reference>
<dbReference type="PANTHER" id="PTHR30024:SF47">
    <property type="entry name" value="TAURINE-BINDING PERIPLASMIC PROTEIN"/>
    <property type="match status" value="1"/>
</dbReference>
<evidence type="ECO:0000256" key="6">
    <source>
        <dbReference type="ARBA" id="ARBA00022519"/>
    </source>
</evidence>
<keyword evidence="7 9" id="KW-0732">Signal</keyword>
<keyword evidence="11" id="KW-1185">Reference proteome</keyword>
<dbReference type="PANTHER" id="PTHR30024">
    <property type="entry name" value="ALIPHATIC SULFONATES-BINDING PROTEIN-RELATED"/>
    <property type="match status" value="1"/>
</dbReference>
<evidence type="ECO:0000256" key="3">
    <source>
        <dbReference type="ARBA" id="ARBA00010742"/>
    </source>
</evidence>
<dbReference type="Gene3D" id="3.40.190.10">
    <property type="entry name" value="Periplasmic binding protein-like II"/>
    <property type="match status" value="2"/>
</dbReference>
<feature type="chain" id="PRO_5014266543" evidence="9">
    <location>
        <begin position="22"/>
        <end position="352"/>
    </location>
</feature>
<organism evidence="10 11">
    <name type="scientific">Akkermansia glycaniphila</name>
    <dbReference type="NCBI Taxonomy" id="1679444"/>
    <lineage>
        <taxon>Bacteria</taxon>
        <taxon>Pseudomonadati</taxon>
        <taxon>Verrucomicrobiota</taxon>
        <taxon>Verrucomicrobiia</taxon>
        <taxon>Verrucomicrobiales</taxon>
        <taxon>Akkermansiaceae</taxon>
        <taxon>Akkermansia</taxon>
    </lineage>
</organism>
<dbReference type="STRING" id="1679444.PYTT_1618"/>
<keyword evidence="8" id="KW-0472">Membrane</keyword>
<dbReference type="KEGG" id="agl:PYTT_1618"/>
<comment type="similarity">
    <text evidence="3">Belongs to the bacterial solute-binding protein SsuA/TauA family.</text>
</comment>
<dbReference type="PROSITE" id="PS51257">
    <property type="entry name" value="PROKAR_LIPOPROTEIN"/>
    <property type="match status" value="1"/>
</dbReference>
<dbReference type="Proteomes" id="UP000176204">
    <property type="component" value="Chromosome I"/>
</dbReference>